<evidence type="ECO:0000313" key="2">
    <source>
        <dbReference type="Proteomes" id="UP001156484"/>
    </source>
</evidence>
<organism evidence="1 2">
    <name type="scientific">Rhodococcus sacchari</name>
    <dbReference type="NCBI Taxonomy" id="2962047"/>
    <lineage>
        <taxon>Bacteria</taxon>
        <taxon>Bacillati</taxon>
        <taxon>Actinomycetota</taxon>
        <taxon>Actinomycetes</taxon>
        <taxon>Mycobacteriales</taxon>
        <taxon>Nocardiaceae</taxon>
        <taxon>Rhodococcus</taxon>
    </lineage>
</organism>
<name>A0ACD4DF75_9NOCA</name>
<reference evidence="1" key="1">
    <citation type="submission" date="2022-10" db="EMBL/GenBank/DDBJ databases">
        <title>Rhodococcus ferula Z13 complete genome.</title>
        <authorList>
            <person name="Long X."/>
            <person name="Zang M."/>
        </authorList>
    </citation>
    <scope>NUCLEOTIDE SEQUENCE</scope>
    <source>
        <strain evidence="1">Z13</strain>
    </source>
</reference>
<accession>A0ACD4DF75</accession>
<gene>
    <name evidence="1" type="ORF">OED52_18645</name>
</gene>
<protein>
    <submittedName>
        <fullName evidence="1">Uncharacterized protein</fullName>
    </submittedName>
</protein>
<dbReference type="Proteomes" id="UP001156484">
    <property type="component" value="Chromosome"/>
</dbReference>
<keyword evidence="2" id="KW-1185">Reference proteome</keyword>
<proteinExistence type="predicted"/>
<sequence>MFGAGVVLVAAVGAGLLVPQAASAATTCAAPPGTAAEVAQVEGDQACGATSDGTAGAWSHGDRGVGFADGRGPALVAAAGLDGGVGAAESTAGRLLAVGAGFQALALGVLDLPGTAFVLAGPNSQAYIGDADDPVLCEGELAAAFNLEALRGCLAVGAFRFVTPGAEPPAVDLAP</sequence>
<dbReference type="EMBL" id="CP107551">
    <property type="protein sequence ID" value="UYP18634.1"/>
    <property type="molecule type" value="Genomic_DNA"/>
</dbReference>
<evidence type="ECO:0000313" key="1">
    <source>
        <dbReference type="EMBL" id="UYP18634.1"/>
    </source>
</evidence>